<organism evidence="2 3">
    <name type="scientific">Lentithecium fluviatile CBS 122367</name>
    <dbReference type="NCBI Taxonomy" id="1168545"/>
    <lineage>
        <taxon>Eukaryota</taxon>
        <taxon>Fungi</taxon>
        <taxon>Dikarya</taxon>
        <taxon>Ascomycota</taxon>
        <taxon>Pezizomycotina</taxon>
        <taxon>Dothideomycetes</taxon>
        <taxon>Pleosporomycetidae</taxon>
        <taxon>Pleosporales</taxon>
        <taxon>Massarineae</taxon>
        <taxon>Lentitheciaceae</taxon>
        <taxon>Lentithecium</taxon>
    </lineage>
</organism>
<accession>A0A6G1IYN7</accession>
<dbReference type="OrthoDB" id="3768628at2759"/>
<keyword evidence="3" id="KW-1185">Reference proteome</keyword>
<protein>
    <submittedName>
        <fullName evidence="2">Uncharacterized protein</fullName>
    </submittedName>
</protein>
<feature type="region of interest" description="Disordered" evidence="1">
    <location>
        <begin position="1"/>
        <end position="20"/>
    </location>
</feature>
<dbReference type="AlphaFoldDB" id="A0A6G1IYN7"/>
<evidence type="ECO:0000256" key="1">
    <source>
        <dbReference type="SAM" id="MobiDB-lite"/>
    </source>
</evidence>
<sequence length="274" mass="31163">MAALKSDPARRDAKNDSAELNSPLARVMREWEELVLAYETGLLRSLEDAPSQEPDRDRRGWRRDDIRHEACRLAIAELNTKYTRKQMARSLHAAESLGRRAEEQLHAALDSGRAGDDEELRGIHNGYFRLYSTELFDLLGQPTDLRFGTLRFHQHATLPDTHHELDPPPVWISVELALGESFFVADSMETMPYHAFKVPPTPSLQNRGILSRKPEDNGAFPTFDSWLLFTFLGDGCLKLEVPIEMCADVYGGALRGRENEDVHFWGVFVEDETL</sequence>
<evidence type="ECO:0000313" key="2">
    <source>
        <dbReference type="EMBL" id="KAF2683376.1"/>
    </source>
</evidence>
<reference evidence="2" key="1">
    <citation type="journal article" date="2020" name="Stud. Mycol.">
        <title>101 Dothideomycetes genomes: a test case for predicting lifestyles and emergence of pathogens.</title>
        <authorList>
            <person name="Haridas S."/>
            <person name="Albert R."/>
            <person name="Binder M."/>
            <person name="Bloem J."/>
            <person name="Labutti K."/>
            <person name="Salamov A."/>
            <person name="Andreopoulos B."/>
            <person name="Baker S."/>
            <person name="Barry K."/>
            <person name="Bills G."/>
            <person name="Bluhm B."/>
            <person name="Cannon C."/>
            <person name="Castanera R."/>
            <person name="Culley D."/>
            <person name="Daum C."/>
            <person name="Ezra D."/>
            <person name="Gonzalez J."/>
            <person name="Henrissat B."/>
            <person name="Kuo A."/>
            <person name="Liang C."/>
            <person name="Lipzen A."/>
            <person name="Lutzoni F."/>
            <person name="Magnuson J."/>
            <person name="Mondo S."/>
            <person name="Nolan M."/>
            <person name="Ohm R."/>
            <person name="Pangilinan J."/>
            <person name="Park H.-J."/>
            <person name="Ramirez L."/>
            <person name="Alfaro M."/>
            <person name="Sun H."/>
            <person name="Tritt A."/>
            <person name="Yoshinaga Y."/>
            <person name="Zwiers L.-H."/>
            <person name="Turgeon B."/>
            <person name="Goodwin S."/>
            <person name="Spatafora J."/>
            <person name="Crous P."/>
            <person name="Grigoriev I."/>
        </authorList>
    </citation>
    <scope>NUCLEOTIDE SEQUENCE</scope>
    <source>
        <strain evidence="2">CBS 122367</strain>
    </source>
</reference>
<dbReference type="Proteomes" id="UP000799291">
    <property type="component" value="Unassembled WGS sequence"/>
</dbReference>
<evidence type="ECO:0000313" key="3">
    <source>
        <dbReference type="Proteomes" id="UP000799291"/>
    </source>
</evidence>
<dbReference type="EMBL" id="MU005584">
    <property type="protein sequence ID" value="KAF2683376.1"/>
    <property type="molecule type" value="Genomic_DNA"/>
</dbReference>
<gene>
    <name evidence="2" type="ORF">K458DRAFT_443478</name>
</gene>
<feature type="compositionally biased region" description="Basic and acidic residues" evidence="1">
    <location>
        <begin position="7"/>
        <end position="17"/>
    </location>
</feature>
<proteinExistence type="predicted"/>
<name>A0A6G1IYN7_9PLEO</name>